<feature type="compositionally biased region" description="Polar residues" evidence="3">
    <location>
        <begin position="238"/>
        <end position="248"/>
    </location>
</feature>
<dbReference type="SUPFAM" id="SSF54616">
    <property type="entry name" value="DNA-binding domain of Mlu1-box binding protein MBP1"/>
    <property type="match status" value="1"/>
</dbReference>
<dbReference type="AlphaFoldDB" id="A0A8H5FJN9"/>
<name>A0A8H5FJN9_9AGAR</name>
<protein>
    <recommendedName>
        <fullName evidence="4">HTH APSES-type domain-containing protein</fullName>
    </recommendedName>
</protein>
<dbReference type="InterPro" id="IPR003163">
    <property type="entry name" value="Tscrpt_reg_HTH_APSES-type"/>
</dbReference>
<dbReference type="Proteomes" id="UP000559256">
    <property type="component" value="Unassembled WGS sequence"/>
</dbReference>
<evidence type="ECO:0000256" key="2">
    <source>
        <dbReference type="ARBA" id="ARBA00023043"/>
    </source>
</evidence>
<sequence>MASAQAAIYEAVYSDVMVDEMLVRGVAVMRRRADFYVNATQILKVAGYDKSTRLRLLEREVNSGGERMQGGHSKYQGTWVSISRGREIASESGVLPELAPLFDYQANEDSFTAPAASLFLPLTGSYCHETLGAPPMSSDVSAVISQLRVAPGTSLQLLRECRERGLFVLSASNPQQYRSPLSFTPPQQDESFQPSKLHSNPATTRIRDLSNKKPTTTRSSKQSRSGSTRFASKATPLQEATNVHQSPTGADGSDAPPSKLSNKRPLPTSHPGYPRNADVILNFSPSLKPCQPATHLDPAQTSSEDECDSSDSEEPEPEAEFSGYTDRNGFPDATEGCRSIVPVVVDLLRSLPVDEQSMARFSAKVEESS</sequence>
<feature type="compositionally biased region" description="Polar residues" evidence="3">
    <location>
        <begin position="176"/>
        <end position="203"/>
    </location>
</feature>
<feature type="compositionally biased region" description="Polar residues" evidence="3">
    <location>
        <begin position="212"/>
        <end position="230"/>
    </location>
</feature>
<evidence type="ECO:0000256" key="3">
    <source>
        <dbReference type="SAM" id="MobiDB-lite"/>
    </source>
</evidence>
<gene>
    <name evidence="5" type="ORF">D9758_013330</name>
</gene>
<evidence type="ECO:0000313" key="6">
    <source>
        <dbReference type="Proteomes" id="UP000559256"/>
    </source>
</evidence>
<reference evidence="5 6" key="1">
    <citation type="journal article" date="2020" name="ISME J.">
        <title>Uncovering the hidden diversity of litter-decomposition mechanisms in mushroom-forming fungi.</title>
        <authorList>
            <person name="Floudas D."/>
            <person name="Bentzer J."/>
            <person name="Ahren D."/>
            <person name="Johansson T."/>
            <person name="Persson P."/>
            <person name="Tunlid A."/>
        </authorList>
    </citation>
    <scope>NUCLEOTIDE SEQUENCE [LARGE SCALE GENOMIC DNA]</scope>
    <source>
        <strain evidence="5 6">CBS 291.85</strain>
    </source>
</reference>
<dbReference type="Gene3D" id="3.10.260.10">
    <property type="entry name" value="Transcription regulator HTH, APSES-type DNA-binding domain"/>
    <property type="match status" value="1"/>
</dbReference>
<dbReference type="InterPro" id="IPR036887">
    <property type="entry name" value="HTH_APSES_sf"/>
</dbReference>
<accession>A0A8H5FJN9</accession>
<dbReference type="GO" id="GO:0033309">
    <property type="term" value="C:SBF transcription complex"/>
    <property type="evidence" value="ECO:0007669"/>
    <property type="project" value="TreeGrafter"/>
</dbReference>
<keyword evidence="6" id="KW-1185">Reference proteome</keyword>
<dbReference type="GO" id="GO:0003677">
    <property type="term" value="F:DNA binding"/>
    <property type="evidence" value="ECO:0007669"/>
    <property type="project" value="InterPro"/>
</dbReference>
<dbReference type="InterPro" id="IPR051642">
    <property type="entry name" value="SWI6-like"/>
</dbReference>
<dbReference type="GO" id="GO:0030907">
    <property type="term" value="C:MBF transcription complex"/>
    <property type="evidence" value="ECO:0007669"/>
    <property type="project" value="TreeGrafter"/>
</dbReference>
<feature type="domain" description="HTH APSES-type" evidence="4">
    <location>
        <begin position="8"/>
        <end position="114"/>
    </location>
</feature>
<evidence type="ECO:0000313" key="5">
    <source>
        <dbReference type="EMBL" id="KAF5339284.1"/>
    </source>
</evidence>
<comment type="caution">
    <text evidence="5">The sequence shown here is derived from an EMBL/GenBank/DDBJ whole genome shotgun (WGS) entry which is preliminary data.</text>
</comment>
<feature type="region of interest" description="Disordered" evidence="3">
    <location>
        <begin position="176"/>
        <end position="335"/>
    </location>
</feature>
<organism evidence="5 6">
    <name type="scientific">Tetrapyrgos nigripes</name>
    <dbReference type="NCBI Taxonomy" id="182062"/>
    <lineage>
        <taxon>Eukaryota</taxon>
        <taxon>Fungi</taxon>
        <taxon>Dikarya</taxon>
        <taxon>Basidiomycota</taxon>
        <taxon>Agaricomycotina</taxon>
        <taxon>Agaricomycetes</taxon>
        <taxon>Agaricomycetidae</taxon>
        <taxon>Agaricales</taxon>
        <taxon>Marasmiineae</taxon>
        <taxon>Marasmiaceae</taxon>
        <taxon>Tetrapyrgos</taxon>
    </lineage>
</organism>
<evidence type="ECO:0000256" key="1">
    <source>
        <dbReference type="ARBA" id="ARBA00022737"/>
    </source>
</evidence>
<evidence type="ECO:0000259" key="4">
    <source>
        <dbReference type="PROSITE" id="PS51299"/>
    </source>
</evidence>
<feature type="compositionally biased region" description="Acidic residues" evidence="3">
    <location>
        <begin position="303"/>
        <end position="319"/>
    </location>
</feature>
<proteinExistence type="predicted"/>
<dbReference type="OrthoDB" id="6718656at2759"/>
<keyword evidence="1" id="KW-0677">Repeat</keyword>
<dbReference type="PANTHER" id="PTHR43828">
    <property type="entry name" value="ASPARAGINASE"/>
    <property type="match status" value="1"/>
</dbReference>
<keyword evidence="2" id="KW-0040">ANK repeat</keyword>
<dbReference type="PANTHER" id="PTHR43828:SF10">
    <property type="entry name" value="ANKYRIN REPEAT-CONTAINING PROTEIN YAR1"/>
    <property type="match status" value="1"/>
</dbReference>
<dbReference type="InterPro" id="IPR018004">
    <property type="entry name" value="KilA/APSES_HTH"/>
</dbReference>
<dbReference type="SMART" id="SM01252">
    <property type="entry name" value="KilA-N"/>
    <property type="match status" value="1"/>
</dbReference>
<dbReference type="GO" id="GO:0000981">
    <property type="term" value="F:DNA-binding transcription factor activity, RNA polymerase II-specific"/>
    <property type="evidence" value="ECO:0007669"/>
    <property type="project" value="UniProtKB-ARBA"/>
</dbReference>
<dbReference type="EMBL" id="JAACJM010000186">
    <property type="protein sequence ID" value="KAF5339284.1"/>
    <property type="molecule type" value="Genomic_DNA"/>
</dbReference>
<dbReference type="PROSITE" id="PS51299">
    <property type="entry name" value="HTH_APSES"/>
    <property type="match status" value="1"/>
</dbReference>